<keyword evidence="2" id="KW-0285">Flavoprotein</keyword>
<dbReference type="Gene3D" id="3.40.50.2300">
    <property type="match status" value="1"/>
</dbReference>
<dbReference type="Proteomes" id="UP000319712">
    <property type="component" value="Unassembled WGS sequence"/>
</dbReference>
<organism evidence="10 11">
    <name type="scientific">Halorubrum cibi</name>
    <dbReference type="NCBI Taxonomy" id="413815"/>
    <lineage>
        <taxon>Archaea</taxon>
        <taxon>Methanobacteriati</taxon>
        <taxon>Methanobacteriota</taxon>
        <taxon>Stenosarchaea group</taxon>
        <taxon>Halobacteria</taxon>
        <taxon>Halobacteriales</taxon>
        <taxon>Haloferacaceae</taxon>
        <taxon>Halorubrum</taxon>
    </lineage>
</organism>
<dbReference type="Pfam" id="PF13426">
    <property type="entry name" value="PAS_9"/>
    <property type="match status" value="1"/>
</dbReference>
<dbReference type="GO" id="GO:0000155">
    <property type="term" value="F:phosphorelay sensor kinase activity"/>
    <property type="evidence" value="ECO:0007669"/>
    <property type="project" value="InterPro"/>
</dbReference>
<dbReference type="SUPFAM" id="SSF55785">
    <property type="entry name" value="PYP-like sensor domain (PAS domain)"/>
    <property type="match status" value="2"/>
</dbReference>
<dbReference type="PANTHER" id="PTHR47429:SF2">
    <property type="entry name" value="PROTEIN TWIN LOV 1"/>
    <property type="match status" value="1"/>
</dbReference>
<feature type="domain" description="PAS" evidence="8">
    <location>
        <begin position="154"/>
        <end position="208"/>
    </location>
</feature>
<dbReference type="SUPFAM" id="SSF55874">
    <property type="entry name" value="ATPase domain of HSP90 chaperone/DNA topoisomerase II/histidine kinase"/>
    <property type="match status" value="1"/>
</dbReference>
<evidence type="ECO:0000313" key="10">
    <source>
        <dbReference type="EMBL" id="SMO90021.1"/>
    </source>
</evidence>
<dbReference type="Pfam" id="PF00512">
    <property type="entry name" value="HisKA"/>
    <property type="match status" value="1"/>
</dbReference>
<feature type="domain" description="PAC" evidence="9">
    <location>
        <begin position="347"/>
        <end position="399"/>
    </location>
</feature>
<dbReference type="SUPFAM" id="SSF47384">
    <property type="entry name" value="Homodimeric domain of signal transducing histidine kinase"/>
    <property type="match status" value="1"/>
</dbReference>
<dbReference type="Gene3D" id="3.30.450.20">
    <property type="entry name" value="PAS domain"/>
    <property type="match status" value="2"/>
</dbReference>
<dbReference type="InterPro" id="IPR005467">
    <property type="entry name" value="His_kinase_dom"/>
</dbReference>
<feature type="modified residue" description="4-aspartylphosphate" evidence="5">
    <location>
        <position position="78"/>
    </location>
</feature>
<dbReference type="InterPro" id="IPR001610">
    <property type="entry name" value="PAC"/>
</dbReference>
<dbReference type="InterPro" id="IPR036097">
    <property type="entry name" value="HisK_dim/P_sf"/>
</dbReference>
<keyword evidence="3" id="KW-0288">FMN</keyword>
<evidence type="ECO:0000256" key="5">
    <source>
        <dbReference type="PROSITE-ProRule" id="PRU00169"/>
    </source>
</evidence>
<keyword evidence="4" id="KW-0157">Chromophore</keyword>
<dbReference type="PROSITE" id="PS50113">
    <property type="entry name" value="PAC"/>
    <property type="match status" value="1"/>
</dbReference>
<sequence length="598" mass="67321">MATRPSIDYEDGLNKQGLLSDFGDGIKILHIEDEPDFADLVSTFLQREREEFEIITKTDPREGLEAAVEEDIQCVVSDYDMPGLTGLDVLKQVREECPNLPFILFTGKGSEEIASEAITAGVTEYLQKRGGTDQYTVLANRIEQAVARRHAEVQVERSMQAIETAHDGISLLTDNGEFIYVNHAYADIMGYEREELIGEHFEILFPEEDIHTAYDEIIPTARQSGVWRGESICLTKDSDPITVDHLLSFTSEETMICTISEKDAAETVREELSLKERAMDEAPIGITITDPAQDENPLIYTNDEFLETTGYDRDEMVGRNCRFLQGDETREERVAEMRRAIEAEEPISVELRNYRKDGELFWNRVTIAPLYDEDGELEHFVGFQEDVTSRRGLIEEYRSLGTVLSHDMQNPLETVRGRLELAIEDDETKHVEAAMPSLERLEELIDDVAGVLKSGTIVGEHNQINIGRLAESVWEALDRCDEGHTIRVKDSITVKGDRDAVQRMFDNVLGNTIEHGETPVTVQIGELDDGFYIEDNGPGIPEENREQVFEQGFSTKESGDGTGMGMASVRQIVLALGWRIDITGADELDGVRFEIHTE</sequence>
<proteinExistence type="predicted"/>
<reference evidence="10 11" key="1">
    <citation type="submission" date="2017-05" db="EMBL/GenBank/DDBJ databases">
        <authorList>
            <person name="Varghese N."/>
            <person name="Submissions S."/>
        </authorList>
    </citation>
    <scope>NUCLEOTIDE SEQUENCE [LARGE SCALE GENOMIC DNA]</scope>
    <source>
        <strain evidence="10 11">DSM 19504</strain>
    </source>
</reference>
<evidence type="ECO:0000256" key="1">
    <source>
        <dbReference type="ARBA" id="ARBA00022553"/>
    </source>
</evidence>
<dbReference type="InterPro" id="IPR001789">
    <property type="entry name" value="Sig_transdc_resp-reg_receiver"/>
</dbReference>
<dbReference type="InterPro" id="IPR035965">
    <property type="entry name" value="PAS-like_dom_sf"/>
</dbReference>
<evidence type="ECO:0000256" key="4">
    <source>
        <dbReference type="ARBA" id="ARBA00022991"/>
    </source>
</evidence>
<gene>
    <name evidence="10" type="ORF">SAMN06264867_11516</name>
</gene>
<dbReference type="PRINTS" id="PR00344">
    <property type="entry name" value="BCTRLSENSOR"/>
</dbReference>
<dbReference type="InterPro" id="IPR000014">
    <property type="entry name" value="PAS"/>
</dbReference>
<dbReference type="InterPro" id="IPR000700">
    <property type="entry name" value="PAS-assoc_C"/>
</dbReference>
<dbReference type="InterPro" id="IPR036890">
    <property type="entry name" value="HATPase_C_sf"/>
</dbReference>
<keyword evidence="11" id="KW-1185">Reference proteome</keyword>
<evidence type="ECO:0000256" key="2">
    <source>
        <dbReference type="ARBA" id="ARBA00022630"/>
    </source>
</evidence>
<dbReference type="SMART" id="SM00086">
    <property type="entry name" value="PAC"/>
    <property type="match status" value="1"/>
</dbReference>
<dbReference type="PROSITE" id="PS50110">
    <property type="entry name" value="RESPONSE_REGULATORY"/>
    <property type="match status" value="1"/>
</dbReference>
<dbReference type="CDD" id="cd00082">
    <property type="entry name" value="HisKA"/>
    <property type="match status" value="1"/>
</dbReference>
<dbReference type="Pfam" id="PF02518">
    <property type="entry name" value="HATPase_c"/>
    <property type="match status" value="1"/>
</dbReference>
<dbReference type="Pfam" id="PF00072">
    <property type="entry name" value="Response_reg"/>
    <property type="match status" value="1"/>
</dbReference>
<feature type="domain" description="Response regulatory" evidence="7">
    <location>
        <begin position="27"/>
        <end position="143"/>
    </location>
</feature>
<dbReference type="InterPro" id="IPR011006">
    <property type="entry name" value="CheY-like_superfamily"/>
</dbReference>
<dbReference type="RefSeq" id="WP_142987790.1">
    <property type="nucleotide sequence ID" value="NZ_FXTD01000015.1"/>
</dbReference>
<keyword evidence="1 5" id="KW-0597">Phosphoprotein</keyword>
<dbReference type="CDD" id="cd00156">
    <property type="entry name" value="REC"/>
    <property type="match status" value="1"/>
</dbReference>
<protein>
    <submittedName>
        <fullName evidence="10">PAS domain S-box-containing protein</fullName>
    </submittedName>
</protein>
<dbReference type="OrthoDB" id="8127at2157"/>
<dbReference type="SMART" id="SM00091">
    <property type="entry name" value="PAS"/>
    <property type="match status" value="2"/>
</dbReference>
<dbReference type="EMBL" id="FXTD01000015">
    <property type="protein sequence ID" value="SMO90021.1"/>
    <property type="molecule type" value="Genomic_DNA"/>
</dbReference>
<dbReference type="SUPFAM" id="SSF52172">
    <property type="entry name" value="CheY-like"/>
    <property type="match status" value="1"/>
</dbReference>
<dbReference type="Gene3D" id="1.10.287.130">
    <property type="match status" value="1"/>
</dbReference>
<dbReference type="PROSITE" id="PS50109">
    <property type="entry name" value="HIS_KIN"/>
    <property type="match status" value="1"/>
</dbReference>
<evidence type="ECO:0000259" key="9">
    <source>
        <dbReference type="PROSITE" id="PS50113"/>
    </source>
</evidence>
<feature type="domain" description="PAS" evidence="8">
    <location>
        <begin position="271"/>
        <end position="344"/>
    </location>
</feature>
<dbReference type="NCBIfam" id="TIGR00229">
    <property type="entry name" value="sensory_box"/>
    <property type="match status" value="2"/>
</dbReference>
<dbReference type="Pfam" id="PF00989">
    <property type="entry name" value="PAS"/>
    <property type="match status" value="1"/>
</dbReference>
<feature type="domain" description="Histidine kinase" evidence="6">
    <location>
        <begin position="403"/>
        <end position="598"/>
    </location>
</feature>
<dbReference type="PROSITE" id="PS50112">
    <property type="entry name" value="PAS"/>
    <property type="match status" value="2"/>
</dbReference>
<dbReference type="CDD" id="cd00075">
    <property type="entry name" value="HATPase"/>
    <property type="match status" value="1"/>
</dbReference>
<accession>A0A521F323</accession>
<dbReference type="PANTHER" id="PTHR47429">
    <property type="entry name" value="PROTEIN TWIN LOV 1"/>
    <property type="match status" value="1"/>
</dbReference>
<evidence type="ECO:0000313" key="11">
    <source>
        <dbReference type="Proteomes" id="UP000319712"/>
    </source>
</evidence>
<evidence type="ECO:0000259" key="7">
    <source>
        <dbReference type="PROSITE" id="PS50110"/>
    </source>
</evidence>
<dbReference type="CDD" id="cd00130">
    <property type="entry name" value="PAS"/>
    <property type="match status" value="2"/>
</dbReference>
<dbReference type="SMART" id="SM00448">
    <property type="entry name" value="REC"/>
    <property type="match status" value="1"/>
</dbReference>
<dbReference type="Gene3D" id="3.30.565.10">
    <property type="entry name" value="Histidine kinase-like ATPase, C-terminal domain"/>
    <property type="match status" value="1"/>
</dbReference>
<dbReference type="InterPro" id="IPR013767">
    <property type="entry name" value="PAS_fold"/>
</dbReference>
<name>A0A521F323_9EURY</name>
<dbReference type="GO" id="GO:0006355">
    <property type="term" value="P:regulation of DNA-templated transcription"/>
    <property type="evidence" value="ECO:0007669"/>
    <property type="project" value="InterPro"/>
</dbReference>
<dbReference type="InterPro" id="IPR003661">
    <property type="entry name" value="HisK_dim/P_dom"/>
</dbReference>
<dbReference type="InterPro" id="IPR003594">
    <property type="entry name" value="HATPase_dom"/>
</dbReference>
<dbReference type="AlphaFoldDB" id="A0A521F323"/>
<evidence type="ECO:0000259" key="6">
    <source>
        <dbReference type="PROSITE" id="PS50109"/>
    </source>
</evidence>
<dbReference type="SMART" id="SM00387">
    <property type="entry name" value="HATPase_c"/>
    <property type="match status" value="1"/>
</dbReference>
<dbReference type="InterPro" id="IPR004358">
    <property type="entry name" value="Sig_transdc_His_kin-like_C"/>
</dbReference>
<evidence type="ECO:0000259" key="8">
    <source>
        <dbReference type="PROSITE" id="PS50112"/>
    </source>
</evidence>
<evidence type="ECO:0000256" key="3">
    <source>
        <dbReference type="ARBA" id="ARBA00022643"/>
    </source>
</evidence>